<proteinExistence type="predicted"/>
<name>A0AAD9UI44_RIDPI</name>
<reference evidence="1" key="1">
    <citation type="journal article" date="2023" name="Mol. Biol. Evol.">
        <title>Third-Generation Sequencing Reveals the Adaptive Role of the Epigenome in Three Deep-Sea Polychaetes.</title>
        <authorList>
            <person name="Perez M."/>
            <person name="Aroh O."/>
            <person name="Sun Y."/>
            <person name="Lan Y."/>
            <person name="Juniper S.K."/>
            <person name="Young C.R."/>
            <person name="Angers B."/>
            <person name="Qian P.Y."/>
        </authorList>
    </citation>
    <scope>NUCLEOTIDE SEQUENCE</scope>
    <source>
        <strain evidence="1">R07B-5</strain>
    </source>
</reference>
<organism evidence="1 2">
    <name type="scientific">Ridgeia piscesae</name>
    <name type="common">Tubeworm</name>
    <dbReference type="NCBI Taxonomy" id="27915"/>
    <lineage>
        <taxon>Eukaryota</taxon>
        <taxon>Metazoa</taxon>
        <taxon>Spiralia</taxon>
        <taxon>Lophotrochozoa</taxon>
        <taxon>Annelida</taxon>
        <taxon>Polychaeta</taxon>
        <taxon>Sedentaria</taxon>
        <taxon>Canalipalpata</taxon>
        <taxon>Sabellida</taxon>
        <taxon>Siboglinidae</taxon>
        <taxon>Ridgeia</taxon>
    </lineage>
</organism>
<accession>A0AAD9UI44</accession>
<evidence type="ECO:0000313" key="2">
    <source>
        <dbReference type="Proteomes" id="UP001209878"/>
    </source>
</evidence>
<comment type="caution">
    <text evidence="1">The sequence shown here is derived from an EMBL/GenBank/DDBJ whole genome shotgun (WGS) entry which is preliminary data.</text>
</comment>
<dbReference type="Proteomes" id="UP001209878">
    <property type="component" value="Unassembled WGS sequence"/>
</dbReference>
<gene>
    <name evidence="1" type="ORF">NP493_87g03055</name>
</gene>
<dbReference type="EMBL" id="JAODUO010000086">
    <property type="protein sequence ID" value="KAK2190180.1"/>
    <property type="molecule type" value="Genomic_DNA"/>
</dbReference>
<sequence>MCISIERTSTDLIQLSTNMAVTLPLLLLSNRNRYHIFYCENMLLLAELRFVISRCQKQQEIAASTMTWDAVTTVTKDKFSQDSGVRINIFMDLHKVPVVDIFLFECN</sequence>
<dbReference type="AlphaFoldDB" id="A0AAD9UI44"/>
<keyword evidence="2" id="KW-1185">Reference proteome</keyword>
<protein>
    <submittedName>
        <fullName evidence="1">Uncharacterized protein</fullName>
    </submittedName>
</protein>
<evidence type="ECO:0000313" key="1">
    <source>
        <dbReference type="EMBL" id="KAK2190180.1"/>
    </source>
</evidence>